<dbReference type="GO" id="GO:0006402">
    <property type="term" value="P:mRNA catabolic process"/>
    <property type="evidence" value="ECO:0007669"/>
    <property type="project" value="TreeGrafter"/>
</dbReference>
<dbReference type="PANTHER" id="PTHR40588:SF1">
    <property type="entry name" value="MRNA INTERFERASE TOXIN YAFQ"/>
    <property type="match status" value="1"/>
</dbReference>
<dbReference type="InterPro" id="IPR007712">
    <property type="entry name" value="RelE/ParE_toxin"/>
</dbReference>
<evidence type="ECO:0000256" key="2">
    <source>
        <dbReference type="PIRSR" id="PIRSR006156-1"/>
    </source>
</evidence>
<name>A0A6S6SQE6_9BACT</name>
<organism evidence="3">
    <name type="scientific">uncultured Sulfurovum sp</name>
    <dbReference type="NCBI Taxonomy" id="269237"/>
    <lineage>
        <taxon>Bacteria</taxon>
        <taxon>Pseudomonadati</taxon>
        <taxon>Campylobacterota</taxon>
        <taxon>Epsilonproteobacteria</taxon>
        <taxon>Campylobacterales</taxon>
        <taxon>Sulfurovaceae</taxon>
        <taxon>Sulfurovum</taxon>
        <taxon>environmental samples</taxon>
    </lineage>
</organism>
<proteinExistence type="predicted"/>
<evidence type="ECO:0000256" key="1">
    <source>
        <dbReference type="ARBA" id="ARBA00022649"/>
    </source>
</evidence>
<dbReference type="InterPro" id="IPR004386">
    <property type="entry name" value="Toxin_YafQ-like"/>
</dbReference>
<dbReference type="InterPro" id="IPR035093">
    <property type="entry name" value="RelE/ParE_toxin_dom_sf"/>
</dbReference>
<evidence type="ECO:0000313" key="3">
    <source>
        <dbReference type="EMBL" id="CAA6805534.1"/>
    </source>
</evidence>
<evidence type="ECO:0008006" key="4">
    <source>
        <dbReference type="Google" id="ProtNLM"/>
    </source>
</evidence>
<gene>
    <name evidence="3" type="ORF">HELGO_WM3010</name>
</gene>
<dbReference type="SUPFAM" id="SSF143011">
    <property type="entry name" value="RelE-like"/>
    <property type="match status" value="1"/>
</dbReference>
<dbReference type="Gene3D" id="3.30.2310.20">
    <property type="entry name" value="RelE-like"/>
    <property type="match status" value="1"/>
</dbReference>
<dbReference type="NCBIfam" id="TIGR02385">
    <property type="entry name" value="RelE_StbE"/>
    <property type="match status" value="1"/>
</dbReference>
<dbReference type="AlphaFoldDB" id="A0A6S6SQE6"/>
<accession>A0A6S6SQE6</accession>
<keyword evidence="1" id="KW-1277">Toxin-antitoxin system</keyword>
<feature type="active site" description="Proton donor" evidence="2">
    <location>
        <position position="84"/>
    </location>
</feature>
<sequence length="89" mass="10617">MLELERTKIFKRDIAKLKFSNQHYSKYVVYLEHLLNEKVLPKEARDHSLNGTWHDYRELHISGDLLLVYKIEMGTVYLARIGTHSQIFN</sequence>
<dbReference type="Pfam" id="PF15738">
    <property type="entry name" value="YafQ_toxin"/>
    <property type="match status" value="1"/>
</dbReference>
<dbReference type="GO" id="GO:0006415">
    <property type="term" value="P:translational termination"/>
    <property type="evidence" value="ECO:0007669"/>
    <property type="project" value="TreeGrafter"/>
</dbReference>
<dbReference type="GO" id="GO:0004521">
    <property type="term" value="F:RNA endonuclease activity"/>
    <property type="evidence" value="ECO:0007669"/>
    <property type="project" value="TreeGrafter"/>
</dbReference>
<dbReference type="PIRSF" id="PIRSF006156">
    <property type="entry name" value="YafQ"/>
    <property type="match status" value="1"/>
</dbReference>
<dbReference type="EMBL" id="CACVAS010000036">
    <property type="protein sequence ID" value="CAA6805534.1"/>
    <property type="molecule type" value="Genomic_DNA"/>
</dbReference>
<reference evidence="3" key="1">
    <citation type="submission" date="2020-01" db="EMBL/GenBank/DDBJ databases">
        <authorList>
            <person name="Meier V. D."/>
            <person name="Meier V D."/>
        </authorList>
    </citation>
    <scope>NUCLEOTIDE SEQUENCE</scope>
    <source>
        <strain evidence="3">HLG_WM_MAG_01</strain>
    </source>
</reference>
<protein>
    <recommendedName>
        <fullName evidence="4">YafQ toxin protein</fullName>
    </recommendedName>
</protein>
<dbReference type="PANTHER" id="PTHR40588">
    <property type="entry name" value="MRNA INTERFERASE TOXIN YAFQ"/>
    <property type="match status" value="1"/>
</dbReference>